<sequence>MINKDATNWARKFLKKIALLLTSLSIIFLMVIFSSLTHKVAAQSFECTTDVKNSAGLSTNHIKTGDHYTVEVAVHTPGVYNVRVTSTTYPPLGEYVPNPDYFFNQIMGTQSLPDFFGVQTTPGELTWEIFNKTTPGVYCPLSPLTLTFQDTPTASASLAYVTATSLRIDASGGGSSSGADAVVYNLDCGGGKQGEIARVPINADPFTQTVDWPINSYARAVLYTCDTGTSNNCREWNEVDRSILENWNCPLFRAFNPSPPRPGDNIQLQYLPLSTGQASDFRVVINGDDTGTVLTDLSSSYGVWVASIGSFDAGTSLSIVLHSSAGDCPPVLLIITNSPPPSTGSGKNPCLDTNGDGKIDTCPTAIGNIPVSLGEFATAVLRIALGISGGIVLILMVIGSIRVMTSSGDPKNVAAGRDMIVAAVAGALFIAFSVMIMQFLGTAIVPIPGLTYGT</sequence>
<keyword evidence="1" id="KW-1133">Transmembrane helix</keyword>
<evidence type="ECO:0000313" key="2">
    <source>
        <dbReference type="EMBL" id="KKS83312.1"/>
    </source>
</evidence>
<protein>
    <submittedName>
        <fullName evidence="2">Uncharacterized protein</fullName>
    </submittedName>
</protein>
<comment type="caution">
    <text evidence="2">The sequence shown here is derived from an EMBL/GenBank/DDBJ whole genome shotgun (WGS) entry which is preliminary data.</text>
</comment>
<dbReference type="EMBL" id="LCFB01000043">
    <property type="protein sequence ID" value="KKS83312.1"/>
    <property type="molecule type" value="Genomic_DNA"/>
</dbReference>
<evidence type="ECO:0000256" key="1">
    <source>
        <dbReference type="SAM" id="Phobius"/>
    </source>
</evidence>
<accession>A0A0G1CCP0</accession>
<keyword evidence="1" id="KW-0472">Membrane</keyword>
<dbReference type="AlphaFoldDB" id="A0A0G1CCP0"/>
<proteinExistence type="predicted"/>
<dbReference type="Proteomes" id="UP000034543">
    <property type="component" value="Unassembled WGS sequence"/>
</dbReference>
<dbReference type="STRING" id="1618436.UV59_C0043G0002"/>
<name>A0A0G1CCP0_9BACT</name>
<organism evidence="2 3">
    <name type="scientific">Candidatus Gottesmanbacteria bacterium GW2011_GWA1_43_11</name>
    <dbReference type="NCBI Taxonomy" id="1618436"/>
    <lineage>
        <taxon>Bacteria</taxon>
        <taxon>Candidatus Gottesmaniibacteriota</taxon>
    </lineage>
</organism>
<keyword evidence="1" id="KW-0812">Transmembrane</keyword>
<gene>
    <name evidence="2" type="ORF">UV59_C0043G0002</name>
</gene>
<feature type="transmembrane region" description="Helical" evidence="1">
    <location>
        <begin position="379"/>
        <end position="398"/>
    </location>
</feature>
<feature type="transmembrane region" description="Helical" evidence="1">
    <location>
        <begin position="419"/>
        <end position="440"/>
    </location>
</feature>
<evidence type="ECO:0000313" key="3">
    <source>
        <dbReference type="Proteomes" id="UP000034543"/>
    </source>
</evidence>
<reference evidence="2 3" key="1">
    <citation type="journal article" date="2015" name="Nature">
        <title>rRNA introns, odd ribosomes, and small enigmatic genomes across a large radiation of phyla.</title>
        <authorList>
            <person name="Brown C.T."/>
            <person name="Hug L.A."/>
            <person name="Thomas B.C."/>
            <person name="Sharon I."/>
            <person name="Castelle C.J."/>
            <person name="Singh A."/>
            <person name="Wilkins M.J."/>
            <person name="Williams K.H."/>
            <person name="Banfield J.F."/>
        </authorList>
    </citation>
    <scope>NUCLEOTIDE SEQUENCE [LARGE SCALE GENOMIC DNA]</scope>
</reference>